<dbReference type="RefSeq" id="WP_202012888.1">
    <property type="nucleotide sequence ID" value="NZ_JAERRB010000007.1"/>
</dbReference>
<evidence type="ECO:0000313" key="2">
    <source>
        <dbReference type="EMBL" id="MBL0743547.1"/>
    </source>
</evidence>
<dbReference type="InterPro" id="IPR055705">
    <property type="entry name" value="DUF7281"/>
</dbReference>
<comment type="caution">
    <text evidence="2">The sequence shown here is derived from an EMBL/GenBank/DDBJ whole genome shotgun (WGS) entry which is preliminary data.</text>
</comment>
<evidence type="ECO:0000313" key="3">
    <source>
        <dbReference type="Proteomes" id="UP000613030"/>
    </source>
</evidence>
<name>A0ABS1KWE3_9BACT</name>
<dbReference type="Proteomes" id="UP000613030">
    <property type="component" value="Unassembled WGS sequence"/>
</dbReference>
<organism evidence="2 3">
    <name type="scientific">Chryseolinea lacunae</name>
    <dbReference type="NCBI Taxonomy" id="2801331"/>
    <lineage>
        <taxon>Bacteria</taxon>
        <taxon>Pseudomonadati</taxon>
        <taxon>Bacteroidota</taxon>
        <taxon>Cytophagia</taxon>
        <taxon>Cytophagales</taxon>
        <taxon>Fulvivirgaceae</taxon>
        <taxon>Chryseolinea</taxon>
    </lineage>
</organism>
<feature type="domain" description="DUF7281" evidence="1">
    <location>
        <begin position="152"/>
        <end position="284"/>
    </location>
</feature>
<reference evidence="2 3" key="1">
    <citation type="submission" date="2021-01" db="EMBL/GenBank/DDBJ databases">
        <title>Chryseolinea sp. Jin1 Genome sequencing and assembly.</title>
        <authorList>
            <person name="Kim I."/>
        </authorList>
    </citation>
    <scope>NUCLEOTIDE SEQUENCE [LARGE SCALE GENOMIC DNA]</scope>
    <source>
        <strain evidence="2 3">Jin1</strain>
    </source>
</reference>
<proteinExistence type="predicted"/>
<dbReference type="EMBL" id="JAERRB010000007">
    <property type="protein sequence ID" value="MBL0743547.1"/>
    <property type="molecule type" value="Genomic_DNA"/>
</dbReference>
<sequence length="290" mass="33792">MKINSRFAKLLLVLHDGHVVNRGEFSGSALEHLIRFINDGILEELPAGAQRRKVRCPDAVNLIRYLQHKYDIPSLSEYIAFQEKETVERSESVKAASDSKNRKTRVFKGFLINAYEEIPYELNGERLVLKHQPGIFSFVHDFETFRIPPDVRVVGVENHENFKYIERQRHLFEGMRPLFVWRFLNSNSIAEWLRGVSNQYLHFGDYDPKGLSIYISEFRDKIGSDRCDFLVPNQLESLFQNNGTSQAYDDQLQFLPKLRQENCPAIQSVVKLIDKYKKGVAQEIYIDQGY</sequence>
<protein>
    <recommendedName>
        <fullName evidence="1">DUF7281 domain-containing protein</fullName>
    </recommendedName>
</protein>
<dbReference type="Pfam" id="PF23947">
    <property type="entry name" value="DUF7281"/>
    <property type="match status" value="1"/>
</dbReference>
<evidence type="ECO:0000259" key="1">
    <source>
        <dbReference type="Pfam" id="PF23947"/>
    </source>
</evidence>
<keyword evidence="3" id="KW-1185">Reference proteome</keyword>
<gene>
    <name evidence="2" type="ORF">JI741_20100</name>
</gene>
<accession>A0ABS1KWE3</accession>